<dbReference type="Proteomes" id="UP000240481">
    <property type="component" value="Unassembled WGS sequence"/>
</dbReference>
<evidence type="ECO:0000313" key="1">
    <source>
        <dbReference type="EMBL" id="PSW24385.1"/>
    </source>
</evidence>
<organism evidence="1 2">
    <name type="scientific">Photobacterium swingsii</name>
    <dbReference type="NCBI Taxonomy" id="680026"/>
    <lineage>
        <taxon>Bacteria</taxon>
        <taxon>Pseudomonadati</taxon>
        <taxon>Pseudomonadota</taxon>
        <taxon>Gammaproteobacteria</taxon>
        <taxon>Vibrionales</taxon>
        <taxon>Vibrionaceae</taxon>
        <taxon>Photobacterium</taxon>
    </lineage>
</organism>
<sequence>MKNFHLNLELQHIYLEVNAERFHYLPIFFESYYCHLHGLVTKNDKIDWEGVFKVAPRSLQARGITDRKQLVREWFLPSSVLIGQLKAMVRDDQLSLTALRTVLEKKLFYIVITREEHAKLKQQGGLKSMPASYYQADHQDYGDPFSRFVNAGIHLNNQCLPQ</sequence>
<gene>
    <name evidence="1" type="ORF">C9I94_10085</name>
</gene>
<name>A0A0J8VBH3_9GAMM</name>
<proteinExistence type="predicted"/>
<dbReference type="RefSeq" id="WP_048899032.1">
    <property type="nucleotide sequence ID" value="NZ_AP024853.1"/>
</dbReference>
<accession>A0A0J8VBH3</accession>
<dbReference type="OrthoDB" id="5829898at2"/>
<reference evidence="1 2" key="1">
    <citation type="submission" date="2018-01" db="EMBL/GenBank/DDBJ databases">
        <title>Whole genome sequencing of Histamine producing bacteria.</title>
        <authorList>
            <person name="Butler K."/>
        </authorList>
    </citation>
    <scope>NUCLEOTIDE SEQUENCE [LARGE SCALE GENOMIC DNA]</scope>
    <source>
        <strain evidence="1 2">DSM 24669</strain>
    </source>
</reference>
<keyword evidence="2" id="KW-1185">Reference proteome</keyword>
<dbReference type="EMBL" id="PYLZ01000005">
    <property type="protein sequence ID" value="PSW24385.1"/>
    <property type="molecule type" value="Genomic_DNA"/>
</dbReference>
<evidence type="ECO:0000313" key="2">
    <source>
        <dbReference type="Proteomes" id="UP000240481"/>
    </source>
</evidence>
<protein>
    <submittedName>
        <fullName evidence="1">Uncharacterized protein</fullName>
    </submittedName>
</protein>
<comment type="caution">
    <text evidence="1">The sequence shown here is derived from an EMBL/GenBank/DDBJ whole genome shotgun (WGS) entry which is preliminary data.</text>
</comment>
<dbReference type="AlphaFoldDB" id="A0A0J8VBH3"/>